<comment type="caution">
    <text evidence="1">The sequence shown here is derived from an EMBL/GenBank/DDBJ whole genome shotgun (WGS) entry which is preliminary data.</text>
</comment>
<name>A0A139LVP0_9BACE</name>
<sequence length="83" mass="9085">MSEKQNGVLITAPLFGVGRETIGEFNGYTCGHCQGNGYYLDPDIITERVKRTCPSCGGTGKVKAVVTIDWIPDGELKPYFKNE</sequence>
<accession>A0A139LVP0</accession>
<organism evidence="1">
    <name type="scientific">Bacteroides intestinalis</name>
    <dbReference type="NCBI Taxonomy" id="329854"/>
    <lineage>
        <taxon>Bacteria</taxon>
        <taxon>Pseudomonadati</taxon>
        <taxon>Bacteroidota</taxon>
        <taxon>Bacteroidia</taxon>
        <taxon>Bacteroidales</taxon>
        <taxon>Bacteroidaceae</taxon>
        <taxon>Bacteroides</taxon>
    </lineage>
</organism>
<evidence type="ECO:0000313" key="2">
    <source>
        <dbReference type="Proteomes" id="UP000070319"/>
    </source>
</evidence>
<dbReference type="PATRIC" id="fig|329854.7.peg.45"/>
<dbReference type="SUPFAM" id="SSF57938">
    <property type="entry name" value="DnaJ/Hsp40 cysteine-rich domain"/>
    <property type="match status" value="1"/>
</dbReference>
<protein>
    <recommendedName>
        <fullName evidence="3">Chaperone protein DnaJ</fullName>
    </recommendedName>
</protein>
<dbReference type="Gene3D" id="6.20.20.10">
    <property type="match status" value="1"/>
</dbReference>
<proteinExistence type="predicted"/>
<dbReference type="EMBL" id="LTDF01000003">
    <property type="protein sequence ID" value="KXT55515.1"/>
    <property type="molecule type" value="Genomic_DNA"/>
</dbReference>
<dbReference type="InterPro" id="IPR036410">
    <property type="entry name" value="HSP_DnaJ_Cys-rich_dom_sf"/>
</dbReference>
<gene>
    <name evidence="1" type="ORF">HMPREF2531_00046</name>
</gene>
<reference evidence="1 2" key="1">
    <citation type="submission" date="2016-02" db="EMBL/GenBank/DDBJ databases">
        <authorList>
            <person name="Wen L."/>
            <person name="He K."/>
            <person name="Yang H."/>
        </authorList>
    </citation>
    <scope>NUCLEOTIDE SEQUENCE [LARGE SCALE GENOMIC DNA]</scope>
    <source>
        <strain evidence="1 2">KLE1704</strain>
    </source>
</reference>
<dbReference type="RefSeq" id="WP_061433595.1">
    <property type="nucleotide sequence ID" value="NZ_KQ968644.1"/>
</dbReference>
<dbReference type="Proteomes" id="UP000070319">
    <property type="component" value="Unassembled WGS sequence"/>
</dbReference>
<dbReference type="AlphaFoldDB" id="A0A139LVP0"/>
<evidence type="ECO:0008006" key="3">
    <source>
        <dbReference type="Google" id="ProtNLM"/>
    </source>
</evidence>
<evidence type="ECO:0000313" key="1">
    <source>
        <dbReference type="EMBL" id="KXT55515.1"/>
    </source>
</evidence>